<dbReference type="GO" id="GO:0032259">
    <property type="term" value="P:methylation"/>
    <property type="evidence" value="ECO:0007669"/>
    <property type="project" value="UniProtKB-KW"/>
</dbReference>
<feature type="domain" description="Methyltransferase type 12" evidence="1">
    <location>
        <begin position="9"/>
        <end position="113"/>
    </location>
</feature>
<keyword evidence="3" id="KW-1185">Reference proteome</keyword>
<name>A0A4P9Y634_9FUNG</name>
<evidence type="ECO:0000259" key="1">
    <source>
        <dbReference type="Pfam" id="PF08242"/>
    </source>
</evidence>
<organism evidence="2 3">
    <name type="scientific">Piptocephalis cylindrospora</name>
    <dbReference type="NCBI Taxonomy" id="1907219"/>
    <lineage>
        <taxon>Eukaryota</taxon>
        <taxon>Fungi</taxon>
        <taxon>Fungi incertae sedis</taxon>
        <taxon>Zoopagomycota</taxon>
        <taxon>Zoopagomycotina</taxon>
        <taxon>Zoopagomycetes</taxon>
        <taxon>Zoopagales</taxon>
        <taxon>Piptocephalidaceae</taxon>
        <taxon>Piptocephalis</taxon>
    </lineage>
</organism>
<feature type="non-terminal residue" evidence="2">
    <location>
        <position position="118"/>
    </location>
</feature>
<sequence length="118" mass="12761">LDEDNTRLLEFGCGQGVLAMQLCQHVASYTGIDASSGAAARLNERFIHQGLEPGEAKAYSFDVHHSNQEGQASIVDIEPVDCIVASMVHHHLSDPASTTQLLIHRYLKPGGKIAIIDL</sequence>
<dbReference type="AlphaFoldDB" id="A0A4P9Y634"/>
<proteinExistence type="predicted"/>
<keyword evidence="2" id="KW-0489">Methyltransferase</keyword>
<reference evidence="3" key="1">
    <citation type="journal article" date="2018" name="Nat. Microbiol.">
        <title>Leveraging single-cell genomics to expand the fungal tree of life.</title>
        <authorList>
            <person name="Ahrendt S.R."/>
            <person name="Quandt C.A."/>
            <person name="Ciobanu D."/>
            <person name="Clum A."/>
            <person name="Salamov A."/>
            <person name="Andreopoulos B."/>
            <person name="Cheng J.F."/>
            <person name="Woyke T."/>
            <person name="Pelin A."/>
            <person name="Henrissat B."/>
            <person name="Reynolds N.K."/>
            <person name="Benny G.L."/>
            <person name="Smith M.E."/>
            <person name="James T.Y."/>
            <person name="Grigoriev I.V."/>
        </authorList>
    </citation>
    <scope>NUCLEOTIDE SEQUENCE [LARGE SCALE GENOMIC DNA]</scope>
</reference>
<dbReference type="Proteomes" id="UP000267251">
    <property type="component" value="Unassembled WGS sequence"/>
</dbReference>
<dbReference type="InterPro" id="IPR013217">
    <property type="entry name" value="Methyltransf_12"/>
</dbReference>
<evidence type="ECO:0000313" key="3">
    <source>
        <dbReference type="Proteomes" id="UP000267251"/>
    </source>
</evidence>
<dbReference type="EMBL" id="KZ987835">
    <property type="protein sequence ID" value="RKP14435.1"/>
    <property type="molecule type" value="Genomic_DNA"/>
</dbReference>
<dbReference type="InterPro" id="IPR029063">
    <property type="entry name" value="SAM-dependent_MTases_sf"/>
</dbReference>
<dbReference type="SUPFAM" id="SSF53335">
    <property type="entry name" value="S-adenosyl-L-methionine-dependent methyltransferases"/>
    <property type="match status" value="1"/>
</dbReference>
<dbReference type="CDD" id="cd02440">
    <property type="entry name" value="AdoMet_MTases"/>
    <property type="match status" value="1"/>
</dbReference>
<accession>A0A4P9Y634</accession>
<gene>
    <name evidence="2" type="ORF">BJ684DRAFT_5794</name>
</gene>
<dbReference type="Pfam" id="PF08242">
    <property type="entry name" value="Methyltransf_12"/>
    <property type="match status" value="1"/>
</dbReference>
<keyword evidence="2" id="KW-0808">Transferase</keyword>
<dbReference type="OrthoDB" id="3647at2759"/>
<evidence type="ECO:0000313" key="2">
    <source>
        <dbReference type="EMBL" id="RKP14435.1"/>
    </source>
</evidence>
<dbReference type="Gene3D" id="3.40.50.150">
    <property type="entry name" value="Vaccinia Virus protein VP39"/>
    <property type="match status" value="1"/>
</dbReference>
<protein>
    <submittedName>
        <fullName evidence="2">S-adenosyl-L-methionine-dependent methyltransferase</fullName>
    </submittedName>
</protein>
<feature type="non-terminal residue" evidence="2">
    <location>
        <position position="1"/>
    </location>
</feature>
<dbReference type="GO" id="GO:0008168">
    <property type="term" value="F:methyltransferase activity"/>
    <property type="evidence" value="ECO:0007669"/>
    <property type="project" value="UniProtKB-KW"/>
</dbReference>
<dbReference type="PANTHER" id="PTHR43861">
    <property type="entry name" value="TRANS-ACONITATE 2-METHYLTRANSFERASE-RELATED"/>
    <property type="match status" value="1"/>
</dbReference>